<name>A0A1U7NWU2_9DEIO</name>
<dbReference type="SUPFAM" id="SSF160246">
    <property type="entry name" value="EspE N-terminal domain-like"/>
    <property type="match status" value="1"/>
</dbReference>
<accession>A0A1U7NWU2</accession>
<dbReference type="SUPFAM" id="SSF53448">
    <property type="entry name" value="Nucleotide-diphospho-sugar transferases"/>
    <property type="match status" value="1"/>
</dbReference>
<dbReference type="PANTHER" id="PTHR43867:SF2">
    <property type="entry name" value="CELLULOSE SYNTHASE CATALYTIC SUBUNIT A [UDP-FORMING]"/>
    <property type="match status" value="1"/>
</dbReference>
<organism evidence="8 9">
    <name type="scientific">Deinococcus marmoris</name>
    <dbReference type="NCBI Taxonomy" id="249408"/>
    <lineage>
        <taxon>Bacteria</taxon>
        <taxon>Thermotogati</taxon>
        <taxon>Deinococcota</taxon>
        <taxon>Deinococci</taxon>
        <taxon>Deinococcales</taxon>
        <taxon>Deinococcaceae</taxon>
        <taxon>Deinococcus</taxon>
    </lineage>
</organism>
<dbReference type="Gene3D" id="3.90.550.10">
    <property type="entry name" value="Spore Coat Polysaccharide Biosynthesis Protein SpsA, Chain A"/>
    <property type="match status" value="1"/>
</dbReference>
<keyword evidence="4 7" id="KW-0812">Transmembrane</keyword>
<feature type="transmembrane region" description="Helical" evidence="7">
    <location>
        <begin position="20"/>
        <end position="43"/>
    </location>
</feature>
<evidence type="ECO:0000256" key="2">
    <source>
        <dbReference type="ARBA" id="ARBA00022676"/>
    </source>
</evidence>
<keyword evidence="5 7" id="KW-1133">Transmembrane helix</keyword>
<evidence type="ECO:0000256" key="6">
    <source>
        <dbReference type="ARBA" id="ARBA00023136"/>
    </source>
</evidence>
<keyword evidence="9" id="KW-1185">Reference proteome</keyword>
<keyword evidence="3" id="KW-0808">Transferase</keyword>
<dbReference type="NCBIfam" id="NF011305">
    <property type="entry name" value="PRK14716.1-3"/>
    <property type="match status" value="1"/>
</dbReference>
<keyword evidence="2" id="KW-0328">Glycosyltransferase</keyword>
<evidence type="ECO:0000313" key="9">
    <source>
        <dbReference type="Proteomes" id="UP000186607"/>
    </source>
</evidence>
<dbReference type="GO" id="GO:0016020">
    <property type="term" value="C:membrane"/>
    <property type="evidence" value="ECO:0007669"/>
    <property type="project" value="UniProtKB-SubCell"/>
</dbReference>
<sequence length="691" mass="77277">MTLPDLNFSNLLSTGLSTGVFLLLALYILVSLDDLLLDLAYLLRRRRIRDWQLSAAELQRDRPARIAVMVGAWQEAGVVTPMIESTLKLMHYPASQVEFFVGVYPNDLATAPEVQALDERAACVHCVVNEKPGPTSKSQNLNGVYAAVQAHEARTGQKFDIIAVHDAEDVIHPYTFSAYSALLKKHQMVQLPVFALFPRVGGVGLRGLVRRTLAQLVTGSYADEFAEHHLHHLPAREALGLFLPSAGTGFAMRREVMALLDEEDGQVLTEGALAEDYELALRLWRKGIKVHFHVQPLPRLRQDGRTECDYVAVREYFPTEIAAAIKQKGRWTYGITLQTPQRLRGMKMGLRDRLTLWHDQKGKFTNLIHLIGYPFSAALILCTLLGVGFESTLFMRELLYTVLGITAWRMLMRGAAVRRIYGLKQALIATLMLPGLPLRWLIGNYINTLATVRAWRLFLFPAKGQTRGTAVWDKTERKAYVPDSVLDDARRRLGDQVLFSGGVDSRTLSRLIREGHSQSRPLGQLMLSGQFMSEAALRQSLATLHGLTFMELTPEMIDARLLPTALGREMNFAVLGRREDEVLIATPHASHTERLAGILRVLAQQPGLAELGVTVFMTSRASLEHAYSRPGISGSIYRRALRDPRIALDMLPHEFERLRMQREMGGLETRWASGVAGVQRPSKLRVSVGKG</sequence>
<evidence type="ECO:0000256" key="7">
    <source>
        <dbReference type="SAM" id="Phobius"/>
    </source>
</evidence>
<evidence type="ECO:0000256" key="4">
    <source>
        <dbReference type="ARBA" id="ARBA00022692"/>
    </source>
</evidence>
<reference evidence="8 9" key="1">
    <citation type="submission" date="2017-01" db="EMBL/GenBank/DDBJ databases">
        <title>Genome Analysis of Deinococcus marmoris KOPRI26562.</title>
        <authorList>
            <person name="Kim J.H."/>
            <person name="Oh H.-M."/>
        </authorList>
    </citation>
    <scope>NUCLEOTIDE SEQUENCE [LARGE SCALE GENOMIC DNA]</scope>
    <source>
        <strain evidence="8 9">KOPRI26562</strain>
    </source>
</reference>
<dbReference type="AlphaFoldDB" id="A0A1U7NWU2"/>
<keyword evidence="6 7" id="KW-0472">Membrane</keyword>
<protein>
    <submittedName>
        <fullName evidence="8">Bacteriophage N4 adsorption protein B</fullName>
    </submittedName>
</protein>
<evidence type="ECO:0000313" key="8">
    <source>
        <dbReference type="EMBL" id="OLV17393.1"/>
    </source>
</evidence>
<dbReference type="InterPro" id="IPR050321">
    <property type="entry name" value="Glycosyltr_2/OpgH_subfam"/>
</dbReference>
<dbReference type="Proteomes" id="UP000186607">
    <property type="component" value="Unassembled WGS sequence"/>
</dbReference>
<feature type="transmembrane region" description="Helical" evidence="7">
    <location>
        <begin position="367"/>
        <end position="387"/>
    </location>
</feature>
<comment type="subcellular location">
    <subcellularLocation>
        <location evidence="1">Membrane</location>
        <topology evidence="1">Multi-pass membrane protein</topology>
    </subcellularLocation>
</comment>
<dbReference type="InterPro" id="IPR029044">
    <property type="entry name" value="Nucleotide-diphossugar_trans"/>
</dbReference>
<proteinExistence type="predicted"/>
<dbReference type="RefSeq" id="WP_075833848.1">
    <property type="nucleotide sequence ID" value="NZ_MSTI01000102.1"/>
</dbReference>
<evidence type="ECO:0000256" key="1">
    <source>
        <dbReference type="ARBA" id="ARBA00004141"/>
    </source>
</evidence>
<dbReference type="InterPro" id="IPR037257">
    <property type="entry name" value="T2SS_E_N_sf"/>
</dbReference>
<comment type="caution">
    <text evidence="8">The sequence shown here is derived from an EMBL/GenBank/DDBJ whole genome shotgun (WGS) entry which is preliminary data.</text>
</comment>
<dbReference type="GO" id="GO:0016757">
    <property type="term" value="F:glycosyltransferase activity"/>
    <property type="evidence" value="ECO:0007669"/>
    <property type="project" value="UniProtKB-KW"/>
</dbReference>
<dbReference type="EMBL" id="MSTI01000102">
    <property type="protein sequence ID" value="OLV17393.1"/>
    <property type="molecule type" value="Genomic_DNA"/>
</dbReference>
<dbReference type="STRING" id="249408.BOO71_0008914"/>
<dbReference type="PANTHER" id="PTHR43867">
    <property type="entry name" value="CELLULOSE SYNTHASE CATALYTIC SUBUNIT A [UDP-FORMING]"/>
    <property type="match status" value="1"/>
</dbReference>
<evidence type="ECO:0000256" key="5">
    <source>
        <dbReference type="ARBA" id="ARBA00022989"/>
    </source>
</evidence>
<evidence type="ECO:0000256" key="3">
    <source>
        <dbReference type="ARBA" id="ARBA00022679"/>
    </source>
</evidence>
<gene>
    <name evidence="8" type="ORF">BOO71_0008914</name>
</gene>
<dbReference type="Pfam" id="PF13641">
    <property type="entry name" value="Glyco_tranf_2_3"/>
    <property type="match status" value="1"/>
</dbReference>